<accession>A0A4S3JFS4</accession>
<sequence>MADTYLSFDFPTWPLDALDAPHNLGFEPDYFSLSEEELQRCQFPVPTRDAIPAQLLLDSELGSVGVGRQISAKTDNFYHPLTNYAPMTADKFPLYVMTSSDGERELTQMGAPRFQGLYQLPKDPLSLDELLHSTSQVATERALYMNVMPQHQPTPFSPSSLLDSSSSPDTSYSSYVWEQCAPGLNLPDALPPTITNDSDDSLTPLEMPDGSTRFTANWLPVDPEGGFTICLPKKAPINLFDLEWMNHDKETFIAADTGV</sequence>
<evidence type="ECO:0000313" key="2">
    <source>
        <dbReference type="EMBL" id="THC94193.1"/>
    </source>
</evidence>
<dbReference type="EMBL" id="QUQM01000005">
    <property type="protein sequence ID" value="KAA8643706.1"/>
    <property type="molecule type" value="Genomic_DNA"/>
</dbReference>
<dbReference type="EMBL" id="SOSA01000221">
    <property type="protein sequence ID" value="THC94193.1"/>
    <property type="molecule type" value="Genomic_DNA"/>
</dbReference>
<dbReference type="AlphaFoldDB" id="A0A4S3JFS4"/>
<dbReference type="Proteomes" id="UP000324241">
    <property type="component" value="Unassembled WGS sequence"/>
</dbReference>
<evidence type="ECO:0000313" key="3">
    <source>
        <dbReference type="Proteomes" id="UP000308092"/>
    </source>
</evidence>
<dbReference type="GeneID" id="54333181"/>
<dbReference type="Proteomes" id="UP000308092">
    <property type="component" value="Unassembled WGS sequence"/>
</dbReference>
<protein>
    <submittedName>
        <fullName evidence="2">Uncharacterized protein</fullName>
    </submittedName>
</protein>
<evidence type="ECO:0000313" key="1">
    <source>
        <dbReference type="EMBL" id="KAA8643706.1"/>
    </source>
</evidence>
<reference evidence="2 3" key="1">
    <citation type="submission" date="2019-03" db="EMBL/GenBank/DDBJ databases">
        <title>The genome sequence of a newly discovered highly antifungal drug resistant Aspergillus species, Aspergillus tanneri NIH 1004.</title>
        <authorList>
            <person name="Mounaud S."/>
            <person name="Singh I."/>
            <person name="Joardar V."/>
            <person name="Pakala S."/>
            <person name="Pakala S."/>
            <person name="Venepally P."/>
            <person name="Hoover J."/>
            <person name="Nierman W."/>
            <person name="Chung J."/>
            <person name="Losada L."/>
        </authorList>
    </citation>
    <scope>NUCLEOTIDE SEQUENCE [LARGE SCALE GENOMIC DNA]</scope>
    <source>
        <strain evidence="2 3">NIH1004</strain>
    </source>
</reference>
<organism evidence="2 3">
    <name type="scientific">Aspergillus tanneri</name>
    <dbReference type="NCBI Taxonomy" id="1220188"/>
    <lineage>
        <taxon>Eukaryota</taxon>
        <taxon>Fungi</taxon>
        <taxon>Dikarya</taxon>
        <taxon>Ascomycota</taxon>
        <taxon>Pezizomycotina</taxon>
        <taxon>Eurotiomycetes</taxon>
        <taxon>Eurotiomycetidae</taxon>
        <taxon>Eurotiales</taxon>
        <taxon>Aspergillaceae</taxon>
        <taxon>Aspergillus</taxon>
        <taxon>Aspergillus subgen. Circumdati</taxon>
    </lineage>
</organism>
<evidence type="ECO:0000313" key="4">
    <source>
        <dbReference type="Proteomes" id="UP000324241"/>
    </source>
</evidence>
<gene>
    <name evidence="1" type="ORF">ATNIH1004_010480</name>
    <name evidence="2" type="ORF">EYZ11_006334</name>
</gene>
<reference evidence="1 4" key="2">
    <citation type="submission" date="2019-08" db="EMBL/GenBank/DDBJ databases">
        <title>The genome sequence of a newly discovered highly antifungal drug resistant Aspergillus species, Aspergillus tanneri NIH 1004.</title>
        <authorList>
            <person name="Mounaud S."/>
            <person name="Singh I."/>
            <person name="Joardar V."/>
            <person name="Pakala S."/>
            <person name="Pakala S."/>
            <person name="Venepally P."/>
            <person name="Chung J.K."/>
            <person name="Losada L."/>
            <person name="Nierman W.C."/>
        </authorList>
    </citation>
    <scope>NUCLEOTIDE SEQUENCE [LARGE SCALE GENOMIC DNA]</scope>
    <source>
        <strain evidence="1 4">NIH1004</strain>
    </source>
</reference>
<dbReference type="RefSeq" id="XP_033423067.1">
    <property type="nucleotide sequence ID" value="XM_033575049.1"/>
</dbReference>
<name>A0A4S3JFS4_9EURO</name>
<dbReference type="VEuPathDB" id="FungiDB:EYZ11_006334"/>
<comment type="caution">
    <text evidence="2">The sequence shown here is derived from an EMBL/GenBank/DDBJ whole genome shotgun (WGS) entry which is preliminary data.</text>
</comment>
<proteinExistence type="predicted"/>
<dbReference type="OrthoDB" id="4509688at2759"/>
<keyword evidence="3" id="KW-1185">Reference proteome</keyword>